<protein>
    <submittedName>
        <fullName evidence="3">Uncharacterized protein</fullName>
    </submittedName>
</protein>
<organism evidence="3 4">
    <name type="scientific">Antrodiella citrinella</name>
    <dbReference type="NCBI Taxonomy" id="2447956"/>
    <lineage>
        <taxon>Eukaryota</taxon>
        <taxon>Fungi</taxon>
        <taxon>Dikarya</taxon>
        <taxon>Basidiomycota</taxon>
        <taxon>Agaricomycotina</taxon>
        <taxon>Agaricomycetes</taxon>
        <taxon>Polyporales</taxon>
        <taxon>Steccherinaceae</taxon>
        <taxon>Antrodiella</taxon>
    </lineage>
</organism>
<accession>A0A4S4LXY1</accession>
<keyword evidence="4" id="KW-1185">Reference proteome</keyword>
<keyword evidence="2" id="KW-0472">Membrane</keyword>
<feature type="region of interest" description="Disordered" evidence="1">
    <location>
        <begin position="372"/>
        <end position="395"/>
    </location>
</feature>
<name>A0A4S4LXY1_9APHY</name>
<dbReference type="EMBL" id="SGPM01000842">
    <property type="protein sequence ID" value="THH15220.1"/>
    <property type="molecule type" value="Genomic_DNA"/>
</dbReference>
<comment type="caution">
    <text evidence="3">The sequence shown here is derived from an EMBL/GenBank/DDBJ whole genome shotgun (WGS) entry which is preliminary data.</text>
</comment>
<dbReference type="Proteomes" id="UP000308730">
    <property type="component" value="Unassembled WGS sequence"/>
</dbReference>
<evidence type="ECO:0000313" key="4">
    <source>
        <dbReference type="Proteomes" id="UP000308730"/>
    </source>
</evidence>
<evidence type="ECO:0000313" key="3">
    <source>
        <dbReference type="EMBL" id="THH15220.1"/>
    </source>
</evidence>
<feature type="transmembrane region" description="Helical" evidence="2">
    <location>
        <begin position="724"/>
        <end position="742"/>
    </location>
</feature>
<dbReference type="AlphaFoldDB" id="A0A4S4LXY1"/>
<proteinExistence type="predicted"/>
<evidence type="ECO:0000256" key="1">
    <source>
        <dbReference type="SAM" id="MobiDB-lite"/>
    </source>
</evidence>
<dbReference type="OrthoDB" id="3253465at2759"/>
<keyword evidence="2" id="KW-1133">Transmembrane helix</keyword>
<feature type="region of interest" description="Disordered" evidence="1">
    <location>
        <begin position="450"/>
        <end position="475"/>
    </location>
</feature>
<reference evidence="3 4" key="1">
    <citation type="submission" date="2019-02" db="EMBL/GenBank/DDBJ databases">
        <title>Genome sequencing of the rare red list fungi Antrodiella citrinella (Flaviporus citrinellus).</title>
        <authorList>
            <person name="Buettner E."/>
            <person name="Kellner H."/>
        </authorList>
    </citation>
    <scope>NUCLEOTIDE SEQUENCE [LARGE SCALE GENOMIC DNA]</scope>
    <source>
        <strain evidence="3 4">DSM 108506</strain>
    </source>
</reference>
<feature type="compositionally biased region" description="Basic and acidic residues" evidence="1">
    <location>
        <begin position="385"/>
        <end position="395"/>
    </location>
</feature>
<gene>
    <name evidence="3" type="ORF">EUX98_g9499</name>
</gene>
<keyword evidence="2" id="KW-0812">Transmembrane</keyword>
<feature type="region of interest" description="Disordered" evidence="1">
    <location>
        <begin position="548"/>
        <end position="580"/>
    </location>
</feature>
<sequence length="759" mass="84209">MHDESNGPHPTELLTSFLTHKTRHTKPSPKRQSEGQTHIHWSTLNDWVQLLVGLTRTHAKSVANDIAPRLAQHRGFLSEQLDLERHIGDKLYFGRGETQLLLEHLLGKGEEPEWTLQCYVNWLIMFLTGARPSALGPYYPAWVKQGKFLKLKDFRIYVEGPATWRIELFFRVIKGFNKDKEGKTVKIICRPTQMWENVVFDLGPPLLSLLLKRGALADISTLEELLAYDKTEIHIRSEHLEQPLFYAGISKGAGVSRTPQGPGSMSAVIKRHCMDVGFVGGSSYPFRRAGAQTIHDQYGLSATKGYLSHQPNTNTAENSYLLGSATLDVVGANTGEALISTNDLNMFTAPSLGPGAGLRPDAQARLDRLTTGHKPFRSCDPAQQETHRRTEETRKLKDGTRIPLSVFISYMKRARRDPDYLAYVQSEACAATEREMVQLKADVEDMVGKVQSGGSATNVPGRIASSKATRAQKDTATENWKKYTKLQTQVVSRRTSKAVKVLQRLYYLDHPKDVADTNTTPIATVSSSSGPVTSSTGKPLQTIAEFEERRKKRAAPSQLAQAAVDLASKTSGSGLPEHDEEQPLADLHMGDLIDMGSDMPPFALSRDVNGRLELCRDAALEEPGAKIDEDTSKDMSAVRAGYVRLLMSLKKADNTNELRCELCPIDPTAEAARLGETYNARGLLRHHNGERHLKKYALNVMPSTRILLTMSAFPGSKPHKDTPFISSVLILVTLMSLIMPWIHASMTLIGRVSYKNIVL</sequence>
<evidence type="ECO:0000256" key="2">
    <source>
        <dbReference type="SAM" id="Phobius"/>
    </source>
</evidence>